<protein>
    <recommendedName>
        <fullName evidence="1">site-specific DNA-methyltransferase (adenine-specific)</fullName>
        <ecNumber evidence="1">2.1.1.72</ecNumber>
    </recommendedName>
</protein>
<name>A0ABY8PXU6_9ACTN</name>
<dbReference type="GO" id="GO:0032259">
    <property type="term" value="P:methylation"/>
    <property type="evidence" value="ECO:0007669"/>
    <property type="project" value="UniProtKB-KW"/>
</dbReference>
<evidence type="ECO:0000259" key="6">
    <source>
        <dbReference type="Pfam" id="PF20473"/>
    </source>
</evidence>
<dbReference type="Gene3D" id="3.40.50.150">
    <property type="entry name" value="Vaccinia Virus protein VP39"/>
    <property type="match status" value="1"/>
</dbReference>
<dbReference type="InterPro" id="IPR029063">
    <property type="entry name" value="SAM-dependent_MTases_sf"/>
</dbReference>
<dbReference type="EMBL" id="CP123967">
    <property type="protein sequence ID" value="WGT47294.1"/>
    <property type="molecule type" value="Genomic_DNA"/>
</dbReference>
<accession>A0ABY8PXU6</accession>
<proteinExistence type="predicted"/>
<sequence length="773" mass="84123">MAGESFVGVRVQGGLIPAELLSRISVGALPGQSSADYHLAPGESVREAANRAWAYLTGVWATYRQAAERLPESDRGTSLTRERWLLILLRELGFGRVSTTPAGGLQVEGKSARISHLWEQVPIHLLGHRVELDRRTQGVAGAASQSPQSMVQELLNRSDEHLWAVLSNGVTLRLLRDSTSLVGSSYVEFDLEAIFDGDLFADFLVLFSVCHESRLAIRDPQKGAASCWLEAWRGESLESGTRALDQLRDGVREAITTLGTGFLAHHANGALRDSLTDGTLRIEDVNHALLRVVYRLLFTFVAEDRGLLLDPDAAPSTRQRYVEFFSTARLRRIARRRRGTRHTDQWRALNLVWDGLGSVDGRPELGLIGIGGLYDAGPLDVFRNAELSNEALLRAVRQLSLIEEAGSRVRRVVDYRNLGAEELGSIYETLLEYVPSWDAGRRKFELLNSAGNDRKSTGSYYTPTSLIECLLDSALDPVLDRAERQPDPESALLSLTVCDPACGSGHFLVAAARRIAKRVATIRTGDPEPPPERIREALSDVVGRCIYGVDINPLAAELAKVSLWLETLDPGRPLAFLDAQIKVGNSLMGTTPGLISGGVPDDAFAVLEGDDKKVTAALKKQNKAERAGQDELFAAPAPTVDPTLAQDLASLITGIGAASLADVHARQQKLHALESDPAVQRLRLVADAWCASFVWPKLPGAPKAITDSTVRSIERGESLPADTADTIQALATEYRFFHWHVEFPTCSAPAARTRRSAGPEASTSFSATLHGSV</sequence>
<keyword evidence="3" id="KW-0808">Transferase</keyword>
<organism evidence="7 8">
    <name type="scientific">Tessaracoccus lacteus</name>
    <dbReference type="NCBI Taxonomy" id="3041766"/>
    <lineage>
        <taxon>Bacteria</taxon>
        <taxon>Bacillati</taxon>
        <taxon>Actinomycetota</taxon>
        <taxon>Actinomycetes</taxon>
        <taxon>Propionibacteriales</taxon>
        <taxon>Propionibacteriaceae</taxon>
        <taxon>Tessaracoccus</taxon>
    </lineage>
</organism>
<evidence type="ECO:0000256" key="5">
    <source>
        <dbReference type="SAM" id="MobiDB-lite"/>
    </source>
</evidence>
<dbReference type="SUPFAM" id="SSF53335">
    <property type="entry name" value="S-adenosyl-L-methionine-dependent methyltransferases"/>
    <property type="match status" value="1"/>
</dbReference>
<dbReference type="InterPro" id="IPR046816">
    <property type="entry name" value="MmeI_Mtase"/>
</dbReference>
<evidence type="ECO:0000256" key="3">
    <source>
        <dbReference type="ARBA" id="ARBA00022679"/>
    </source>
</evidence>
<dbReference type="PRINTS" id="PR00507">
    <property type="entry name" value="N12N6MTFRASE"/>
</dbReference>
<keyword evidence="8" id="KW-1185">Reference proteome</keyword>
<dbReference type="PANTHER" id="PTHR33841">
    <property type="entry name" value="DNA METHYLTRANSFERASE YEEA-RELATED"/>
    <property type="match status" value="1"/>
</dbReference>
<evidence type="ECO:0000313" key="8">
    <source>
        <dbReference type="Proteomes" id="UP001244136"/>
    </source>
</evidence>
<feature type="compositionally biased region" description="Polar residues" evidence="5">
    <location>
        <begin position="761"/>
        <end position="773"/>
    </location>
</feature>
<dbReference type="PANTHER" id="PTHR33841:SF1">
    <property type="entry name" value="DNA METHYLTRANSFERASE A"/>
    <property type="match status" value="1"/>
</dbReference>
<dbReference type="GO" id="GO:0008168">
    <property type="term" value="F:methyltransferase activity"/>
    <property type="evidence" value="ECO:0007669"/>
    <property type="project" value="UniProtKB-KW"/>
</dbReference>
<dbReference type="EC" id="2.1.1.72" evidence="1"/>
<feature type="domain" description="MmeI-like DNA-methyltransferase" evidence="6">
    <location>
        <begin position="491"/>
        <end position="566"/>
    </location>
</feature>
<dbReference type="InterPro" id="IPR050953">
    <property type="entry name" value="N4_N6_ade-DNA_methylase"/>
</dbReference>
<evidence type="ECO:0000256" key="1">
    <source>
        <dbReference type="ARBA" id="ARBA00011900"/>
    </source>
</evidence>
<comment type="catalytic activity">
    <reaction evidence="4">
        <text>a 2'-deoxyadenosine in DNA + S-adenosyl-L-methionine = an N(6)-methyl-2'-deoxyadenosine in DNA + S-adenosyl-L-homocysteine + H(+)</text>
        <dbReference type="Rhea" id="RHEA:15197"/>
        <dbReference type="Rhea" id="RHEA-COMP:12418"/>
        <dbReference type="Rhea" id="RHEA-COMP:12419"/>
        <dbReference type="ChEBI" id="CHEBI:15378"/>
        <dbReference type="ChEBI" id="CHEBI:57856"/>
        <dbReference type="ChEBI" id="CHEBI:59789"/>
        <dbReference type="ChEBI" id="CHEBI:90615"/>
        <dbReference type="ChEBI" id="CHEBI:90616"/>
        <dbReference type="EC" id="2.1.1.72"/>
    </reaction>
</comment>
<dbReference type="RefSeq" id="WP_281145027.1">
    <property type="nucleotide sequence ID" value="NZ_CP123967.1"/>
</dbReference>
<reference evidence="7 8" key="1">
    <citation type="journal article" date="2008" name="Int. J. Syst. Evol. Microbiol.">
        <title>Tessaracoccus flavescens sp. nov., isolated from marine sediment.</title>
        <authorList>
            <person name="Lee D.W."/>
            <person name="Lee S.D."/>
        </authorList>
    </citation>
    <scope>NUCLEOTIDE SEQUENCE [LARGE SCALE GENOMIC DNA]</scope>
    <source>
        <strain evidence="7 8">T21</strain>
    </source>
</reference>
<evidence type="ECO:0000313" key="7">
    <source>
        <dbReference type="EMBL" id="WGT47294.1"/>
    </source>
</evidence>
<feature type="region of interest" description="Disordered" evidence="5">
    <location>
        <begin position="754"/>
        <end position="773"/>
    </location>
</feature>
<evidence type="ECO:0000256" key="4">
    <source>
        <dbReference type="ARBA" id="ARBA00047942"/>
    </source>
</evidence>
<gene>
    <name evidence="7" type="ORF">QH948_00465</name>
</gene>
<evidence type="ECO:0000256" key="2">
    <source>
        <dbReference type="ARBA" id="ARBA00022603"/>
    </source>
</evidence>
<dbReference type="Pfam" id="PF20473">
    <property type="entry name" value="MmeI_Mtase"/>
    <property type="match status" value="1"/>
</dbReference>
<dbReference type="Proteomes" id="UP001244136">
    <property type="component" value="Chromosome"/>
</dbReference>
<keyword evidence="2 7" id="KW-0489">Methyltransferase</keyword>